<dbReference type="EMBL" id="CAFAAH010000051">
    <property type="protein sequence ID" value="CAB4791941.1"/>
    <property type="molecule type" value="Genomic_DNA"/>
</dbReference>
<proteinExistence type="predicted"/>
<dbReference type="EMBL" id="CAFBPF010000007">
    <property type="protein sequence ID" value="CAB5001044.1"/>
    <property type="molecule type" value="Genomic_DNA"/>
</dbReference>
<name>A0A6J7PGM7_9ZZZZ</name>
<dbReference type="EMBL" id="CAEZWM010000260">
    <property type="protein sequence ID" value="CAB4672770.1"/>
    <property type="molecule type" value="Genomic_DNA"/>
</dbReference>
<accession>A0A6J7PGM7</accession>
<evidence type="ECO:0000313" key="2">
    <source>
        <dbReference type="EMBL" id="CAB4791941.1"/>
    </source>
</evidence>
<organism evidence="3">
    <name type="scientific">freshwater metagenome</name>
    <dbReference type="NCBI Taxonomy" id="449393"/>
    <lineage>
        <taxon>unclassified sequences</taxon>
        <taxon>metagenomes</taxon>
        <taxon>ecological metagenomes</taxon>
    </lineage>
</organism>
<gene>
    <name evidence="1" type="ORF">UFOPK2242_01548</name>
    <name evidence="2" type="ORF">UFOPK2996_00538</name>
    <name evidence="3" type="ORF">UFOPK4071_00129</name>
</gene>
<evidence type="ECO:0000313" key="1">
    <source>
        <dbReference type="EMBL" id="CAB4672770.1"/>
    </source>
</evidence>
<protein>
    <submittedName>
        <fullName evidence="3">Unannotated protein</fullName>
    </submittedName>
</protein>
<sequence length="92" mass="9940">MTLCQMPPLISPDIPQLVGQIWHVCHMQFTLAELVVSDALVNSYPTWTDENGTNVNQLAEIAVRALAGQGLLTAPEEGDLISVTSSKPPISR</sequence>
<reference evidence="3" key="1">
    <citation type="submission" date="2020-05" db="EMBL/GenBank/DDBJ databases">
        <authorList>
            <person name="Chiriac C."/>
            <person name="Salcher M."/>
            <person name="Ghai R."/>
            <person name="Kavagutti S V."/>
        </authorList>
    </citation>
    <scope>NUCLEOTIDE SEQUENCE</scope>
</reference>
<evidence type="ECO:0000313" key="3">
    <source>
        <dbReference type="EMBL" id="CAB5001044.1"/>
    </source>
</evidence>
<dbReference type="AlphaFoldDB" id="A0A6J7PGM7"/>